<evidence type="ECO:0000256" key="14">
    <source>
        <dbReference type="HAMAP-Rule" id="MF_01396"/>
    </source>
</evidence>
<evidence type="ECO:0000256" key="10">
    <source>
        <dbReference type="ARBA" id="ARBA00023121"/>
    </source>
</evidence>
<evidence type="ECO:0000256" key="2">
    <source>
        <dbReference type="ARBA" id="ARBA00006704"/>
    </source>
</evidence>
<comment type="function">
    <text evidence="14">Key component of the F(0) channel; it plays a direct role in translocation across the membrane. A homomeric c-ring of between 10-14 subunits forms the central stalk rotor element with the F(1) delta and epsilon subunits.</text>
</comment>
<dbReference type="FunFam" id="1.20.20.10:FF:000004">
    <property type="entry name" value="ATP synthase subunit c"/>
    <property type="match status" value="1"/>
</dbReference>
<dbReference type="InterPro" id="IPR038662">
    <property type="entry name" value="ATP_synth_F0_csu_sf"/>
</dbReference>
<evidence type="ECO:0000313" key="16">
    <source>
        <dbReference type="EMBL" id="QEG40244.1"/>
    </source>
</evidence>
<keyword evidence="12 14" id="KW-0066">ATP synthesis</keyword>
<keyword evidence="8 14" id="KW-1133">Transmembrane helix</keyword>
<dbReference type="OrthoDB" id="291624at2"/>
<proteinExistence type="inferred from homology"/>
<dbReference type="SUPFAM" id="SSF81333">
    <property type="entry name" value="F1F0 ATP synthase subunit C"/>
    <property type="match status" value="1"/>
</dbReference>
<dbReference type="Proteomes" id="UP000325286">
    <property type="component" value="Chromosome"/>
</dbReference>
<dbReference type="Gene3D" id="1.20.20.10">
    <property type="entry name" value="F1F0 ATP synthase subunit C"/>
    <property type="match status" value="1"/>
</dbReference>
<keyword evidence="17" id="KW-1185">Reference proteome</keyword>
<dbReference type="InterPro" id="IPR020537">
    <property type="entry name" value="ATP_synth_F0_csu_DDCD_BS"/>
</dbReference>
<protein>
    <recommendedName>
        <fullName evidence="14">ATP synthase subunit c</fullName>
    </recommendedName>
    <alternativeName>
        <fullName evidence="14">ATP synthase F(0) sector subunit c</fullName>
    </alternativeName>
    <alternativeName>
        <fullName evidence="14">F-type ATPase subunit c</fullName>
        <shortName evidence="14">F-ATPase subunit c</shortName>
    </alternativeName>
    <alternativeName>
        <fullName evidence="14">Lipid-binding protein</fullName>
    </alternativeName>
</protein>
<dbReference type="GO" id="GO:0033177">
    <property type="term" value="C:proton-transporting two-sector ATPase complex, proton-transporting domain"/>
    <property type="evidence" value="ECO:0007669"/>
    <property type="project" value="InterPro"/>
</dbReference>
<evidence type="ECO:0000256" key="3">
    <source>
        <dbReference type="ARBA" id="ARBA00022448"/>
    </source>
</evidence>
<dbReference type="InterPro" id="IPR002379">
    <property type="entry name" value="ATPase_proteolipid_c-like_dom"/>
</dbReference>
<evidence type="ECO:0000256" key="11">
    <source>
        <dbReference type="ARBA" id="ARBA00023136"/>
    </source>
</evidence>
<evidence type="ECO:0000259" key="15">
    <source>
        <dbReference type="Pfam" id="PF00137"/>
    </source>
</evidence>
<evidence type="ECO:0000256" key="12">
    <source>
        <dbReference type="ARBA" id="ARBA00023310"/>
    </source>
</evidence>
<dbReference type="Pfam" id="PF00137">
    <property type="entry name" value="ATP-synt_C"/>
    <property type="match status" value="1"/>
</dbReference>
<evidence type="ECO:0000256" key="1">
    <source>
        <dbReference type="ARBA" id="ARBA00004141"/>
    </source>
</evidence>
<dbReference type="PROSITE" id="PS00605">
    <property type="entry name" value="ATPASE_C"/>
    <property type="match status" value="1"/>
</dbReference>
<keyword evidence="9 14" id="KW-0406">Ion transport</keyword>
<dbReference type="NCBIfam" id="TIGR01260">
    <property type="entry name" value="ATP_synt_c"/>
    <property type="match status" value="1"/>
</dbReference>
<accession>A0A5B9QMS4</accession>
<sequence>MFEFAMTMITFAADVPDWGRGGVGIGMGLILLGAGLGIGRIGGSAVEAMARQPEASGSISTNMLIAAALIEGVTVIALILAYILPSVV</sequence>
<dbReference type="CDD" id="cd18121">
    <property type="entry name" value="ATP-synt_Fo_c"/>
    <property type="match status" value="1"/>
</dbReference>
<evidence type="ECO:0000256" key="5">
    <source>
        <dbReference type="ARBA" id="ARBA00022547"/>
    </source>
</evidence>
<keyword evidence="11 14" id="KW-0472">Membrane</keyword>
<dbReference type="GO" id="GO:0045259">
    <property type="term" value="C:proton-transporting ATP synthase complex"/>
    <property type="evidence" value="ECO:0007669"/>
    <property type="project" value="UniProtKB-KW"/>
</dbReference>
<comment type="subcellular location">
    <subcellularLocation>
        <location evidence="14">Cell membrane</location>
        <topology evidence="14">Multi-pass membrane protein</topology>
    </subcellularLocation>
    <subcellularLocation>
        <location evidence="1">Membrane</location>
        <topology evidence="1">Multi-pass membrane protein</topology>
    </subcellularLocation>
</comment>
<comment type="similarity">
    <text evidence="2 14">Belongs to the ATPase C chain family.</text>
</comment>
<name>A0A5B9QMS4_9BACT</name>
<keyword evidence="5 14" id="KW-0138">CF(0)</keyword>
<keyword evidence="3 14" id="KW-0813">Transport</keyword>
<dbReference type="EMBL" id="CP042914">
    <property type="protein sequence ID" value="QEG40244.1"/>
    <property type="molecule type" value="Genomic_DNA"/>
</dbReference>
<dbReference type="KEGG" id="rul:UC8_22510"/>
<dbReference type="InterPro" id="IPR005953">
    <property type="entry name" value="ATP_synth_csu_bac/chlpt"/>
</dbReference>
<keyword evidence="10 14" id="KW-0446">Lipid-binding</keyword>
<comment type="function">
    <text evidence="13 14">F(1)F(0) ATP synthase produces ATP from ADP in the presence of a proton or sodium gradient. F-type ATPases consist of two structural domains, F(1) containing the extramembraneous catalytic core and F(0) containing the membrane proton channel, linked together by a central stalk and a peripheral stalk. During catalysis, ATP synthesis in the catalytic domain of F(1) is coupled via a rotary mechanism of the central stalk subunits to proton translocation.</text>
</comment>
<feature type="domain" description="V-ATPase proteolipid subunit C-like" evidence="15">
    <location>
        <begin position="22"/>
        <end position="84"/>
    </location>
</feature>
<evidence type="ECO:0000256" key="13">
    <source>
        <dbReference type="ARBA" id="ARBA00025198"/>
    </source>
</evidence>
<evidence type="ECO:0000256" key="6">
    <source>
        <dbReference type="ARBA" id="ARBA00022692"/>
    </source>
</evidence>
<gene>
    <name evidence="14 16" type="primary">atpE</name>
    <name evidence="16" type="ORF">UC8_22510</name>
</gene>
<dbReference type="InterPro" id="IPR000454">
    <property type="entry name" value="ATP_synth_F0_csu"/>
</dbReference>
<feature type="transmembrane region" description="Helical" evidence="14">
    <location>
        <begin position="20"/>
        <end position="42"/>
    </location>
</feature>
<dbReference type="RefSeq" id="WP_068142532.1">
    <property type="nucleotide sequence ID" value="NZ_CP042914.1"/>
</dbReference>
<organism evidence="16 17">
    <name type="scientific">Roseimaritima ulvae</name>
    <dbReference type="NCBI Taxonomy" id="980254"/>
    <lineage>
        <taxon>Bacteria</taxon>
        <taxon>Pseudomonadati</taxon>
        <taxon>Planctomycetota</taxon>
        <taxon>Planctomycetia</taxon>
        <taxon>Pirellulales</taxon>
        <taxon>Pirellulaceae</taxon>
        <taxon>Roseimaritima</taxon>
    </lineage>
</organism>
<evidence type="ECO:0000256" key="8">
    <source>
        <dbReference type="ARBA" id="ARBA00022989"/>
    </source>
</evidence>
<evidence type="ECO:0000256" key="9">
    <source>
        <dbReference type="ARBA" id="ARBA00023065"/>
    </source>
</evidence>
<dbReference type="HAMAP" id="MF_01396">
    <property type="entry name" value="ATP_synth_c_bact"/>
    <property type="match status" value="1"/>
</dbReference>
<keyword evidence="4 14" id="KW-1003">Cell membrane</keyword>
<evidence type="ECO:0000256" key="4">
    <source>
        <dbReference type="ARBA" id="ARBA00022475"/>
    </source>
</evidence>
<dbReference type="AlphaFoldDB" id="A0A5B9QMS4"/>
<dbReference type="GO" id="GO:0008289">
    <property type="term" value="F:lipid binding"/>
    <property type="evidence" value="ECO:0007669"/>
    <property type="project" value="UniProtKB-KW"/>
</dbReference>
<dbReference type="GO" id="GO:0046933">
    <property type="term" value="F:proton-transporting ATP synthase activity, rotational mechanism"/>
    <property type="evidence" value="ECO:0007669"/>
    <property type="project" value="UniProtKB-UniRule"/>
</dbReference>
<dbReference type="GO" id="GO:0005886">
    <property type="term" value="C:plasma membrane"/>
    <property type="evidence" value="ECO:0007669"/>
    <property type="project" value="UniProtKB-SubCell"/>
</dbReference>
<dbReference type="PRINTS" id="PR00124">
    <property type="entry name" value="ATPASEC"/>
</dbReference>
<keyword evidence="7 14" id="KW-0375">Hydrogen ion transport</keyword>
<feature type="site" description="Reversibly protonated during proton transport" evidence="14">
    <location>
        <position position="71"/>
    </location>
</feature>
<evidence type="ECO:0000256" key="7">
    <source>
        <dbReference type="ARBA" id="ARBA00022781"/>
    </source>
</evidence>
<reference evidence="16 17" key="1">
    <citation type="submission" date="2019-08" db="EMBL/GenBank/DDBJ databases">
        <title>Deep-cultivation of Planctomycetes and their phenomic and genomic characterization uncovers novel biology.</title>
        <authorList>
            <person name="Wiegand S."/>
            <person name="Jogler M."/>
            <person name="Boedeker C."/>
            <person name="Pinto D."/>
            <person name="Vollmers J."/>
            <person name="Rivas-Marin E."/>
            <person name="Kohn T."/>
            <person name="Peeters S.H."/>
            <person name="Heuer A."/>
            <person name="Rast P."/>
            <person name="Oberbeckmann S."/>
            <person name="Bunk B."/>
            <person name="Jeske O."/>
            <person name="Meyerdierks A."/>
            <person name="Storesund J.E."/>
            <person name="Kallscheuer N."/>
            <person name="Luecker S."/>
            <person name="Lage O.M."/>
            <person name="Pohl T."/>
            <person name="Merkel B.J."/>
            <person name="Hornburger P."/>
            <person name="Mueller R.-W."/>
            <person name="Bruemmer F."/>
            <person name="Labrenz M."/>
            <person name="Spormann A.M."/>
            <person name="Op den Camp H."/>
            <person name="Overmann J."/>
            <person name="Amann R."/>
            <person name="Jetten M.S.M."/>
            <person name="Mascher T."/>
            <person name="Medema M.H."/>
            <person name="Devos D.P."/>
            <person name="Kaster A.-K."/>
            <person name="Ovreas L."/>
            <person name="Rohde M."/>
            <person name="Galperin M.Y."/>
            <person name="Jogler C."/>
        </authorList>
    </citation>
    <scope>NUCLEOTIDE SEQUENCE [LARGE SCALE GENOMIC DNA]</scope>
    <source>
        <strain evidence="16 17">UC8</strain>
    </source>
</reference>
<evidence type="ECO:0000313" key="17">
    <source>
        <dbReference type="Proteomes" id="UP000325286"/>
    </source>
</evidence>
<dbReference type="InterPro" id="IPR035921">
    <property type="entry name" value="F/V-ATP_Csub_sf"/>
</dbReference>
<feature type="transmembrane region" description="Helical" evidence="14">
    <location>
        <begin position="63"/>
        <end position="84"/>
    </location>
</feature>
<keyword evidence="6 14" id="KW-0812">Transmembrane</keyword>